<dbReference type="PRINTS" id="PR00911">
    <property type="entry name" value="GLHYDRLASE11"/>
</dbReference>
<evidence type="ECO:0000256" key="6">
    <source>
        <dbReference type="ARBA" id="ARBA00023277"/>
    </source>
</evidence>
<dbReference type="UniPathway" id="UPA00114"/>
<evidence type="ECO:0000259" key="11">
    <source>
        <dbReference type="PROSITE" id="PS51761"/>
    </source>
</evidence>
<dbReference type="InterPro" id="IPR013319">
    <property type="entry name" value="GH11/12"/>
</dbReference>
<dbReference type="PANTHER" id="PTHR46828:SF2">
    <property type="entry name" value="ENDO-1,4-BETA-XYLANASE A-RELATED"/>
    <property type="match status" value="1"/>
</dbReference>
<keyword evidence="6 9" id="KW-0119">Carbohydrate metabolism</keyword>
<keyword evidence="7 9" id="KW-0326">Glycosidase</keyword>
<dbReference type="InterPro" id="IPR001137">
    <property type="entry name" value="Glyco_hydro_11"/>
</dbReference>
<evidence type="ECO:0000313" key="12">
    <source>
        <dbReference type="EMBL" id="NNV57734.1"/>
    </source>
</evidence>
<dbReference type="GO" id="GO:0045493">
    <property type="term" value="P:xylan catabolic process"/>
    <property type="evidence" value="ECO:0007669"/>
    <property type="project" value="UniProtKB-UniRule"/>
</dbReference>
<keyword evidence="8 9" id="KW-0624">Polysaccharide degradation</keyword>
<dbReference type="PANTHER" id="PTHR46828">
    <property type="entry name" value="ENDO-1,4-BETA-XYLANASE A-RELATED"/>
    <property type="match status" value="1"/>
</dbReference>
<dbReference type="AlphaFoldDB" id="A0A8J8FK04"/>
<dbReference type="PROSITE" id="PS00776">
    <property type="entry name" value="GH11_1"/>
    <property type="match status" value="1"/>
</dbReference>
<evidence type="ECO:0000256" key="9">
    <source>
        <dbReference type="PROSITE-ProRule" id="PRU01097"/>
    </source>
</evidence>
<dbReference type="GO" id="GO:0031176">
    <property type="term" value="F:endo-1,4-beta-xylanase activity"/>
    <property type="evidence" value="ECO:0007669"/>
    <property type="project" value="UniProtKB-UniRule"/>
</dbReference>
<gene>
    <name evidence="12" type="ORF">GD597_19855</name>
</gene>
<comment type="similarity">
    <text evidence="9 10">Belongs to the glycosyl hydrolase 11 (cellulase G) family.</text>
</comment>
<dbReference type="PROSITE" id="PS51761">
    <property type="entry name" value="GH11_3"/>
    <property type="match status" value="1"/>
</dbReference>
<evidence type="ECO:0000256" key="8">
    <source>
        <dbReference type="ARBA" id="ARBA00023326"/>
    </source>
</evidence>
<keyword evidence="5 9" id="KW-0378">Hydrolase</keyword>
<proteinExistence type="inferred from homology"/>
<evidence type="ECO:0000256" key="4">
    <source>
        <dbReference type="ARBA" id="ARBA00022651"/>
    </source>
</evidence>
<evidence type="ECO:0000313" key="13">
    <source>
        <dbReference type="Proteomes" id="UP000598971"/>
    </source>
</evidence>
<organism evidence="12 13">
    <name type="scientific">Limnovirga soli</name>
    <dbReference type="NCBI Taxonomy" id="2656915"/>
    <lineage>
        <taxon>Bacteria</taxon>
        <taxon>Pseudomonadati</taxon>
        <taxon>Bacteroidota</taxon>
        <taxon>Chitinophagia</taxon>
        <taxon>Chitinophagales</taxon>
        <taxon>Chitinophagaceae</taxon>
        <taxon>Limnovirga</taxon>
    </lineage>
</organism>
<dbReference type="SUPFAM" id="SSF49899">
    <property type="entry name" value="Concanavalin A-like lectins/glucanases"/>
    <property type="match status" value="1"/>
</dbReference>
<comment type="catalytic activity">
    <reaction evidence="1 9 10">
        <text>Endohydrolysis of (1-&gt;4)-beta-D-xylosidic linkages in xylans.</text>
        <dbReference type="EC" id="3.2.1.8"/>
    </reaction>
</comment>
<dbReference type="InterPro" id="IPR013320">
    <property type="entry name" value="ConA-like_dom_sf"/>
</dbReference>
<evidence type="ECO:0000256" key="10">
    <source>
        <dbReference type="RuleBase" id="RU362015"/>
    </source>
</evidence>
<sequence>MEIVLYKLTIVLLFTGYLQGVAAQSLTRNTTGFHDGYYYSFWNDHSSGTASMTLEPKGRYTIQWTNIGNLTAGKGWRTGKEDRKITYKATFNGGSNGFLAVYGWTKDALIEYYVVENYGEWTPPGATELGTVDTDGGTYRIYKTLRINQPSIAGTATFYQYWSVRSTKRSRGTVTFANHVAAWRKYGMYLGHIWDYQIMETEGYKSSGYADVQLRTSATDETDK</sequence>
<feature type="active site" description="Proton donor" evidence="9">
    <location>
        <position position="202"/>
    </location>
</feature>
<feature type="domain" description="GH11" evidence="11">
    <location>
        <begin position="25"/>
        <end position="215"/>
    </location>
</feature>
<dbReference type="InterPro" id="IPR033123">
    <property type="entry name" value="GH11_dom"/>
</dbReference>
<keyword evidence="13" id="KW-1185">Reference proteome</keyword>
<dbReference type="Gene3D" id="2.60.120.180">
    <property type="match status" value="1"/>
</dbReference>
<evidence type="ECO:0000256" key="5">
    <source>
        <dbReference type="ARBA" id="ARBA00022801"/>
    </source>
</evidence>
<evidence type="ECO:0000256" key="3">
    <source>
        <dbReference type="ARBA" id="ARBA00012590"/>
    </source>
</evidence>
<dbReference type="InterPro" id="IPR018208">
    <property type="entry name" value="GH11_AS_1"/>
</dbReference>
<dbReference type="Pfam" id="PF00457">
    <property type="entry name" value="Glyco_hydro_11"/>
    <property type="match status" value="1"/>
</dbReference>
<evidence type="ECO:0000256" key="1">
    <source>
        <dbReference type="ARBA" id="ARBA00000681"/>
    </source>
</evidence>
<name>A0A8J8FK04_9BACT</name>
<comment type="pathway">
    <text evidence="2 9 10">Glycan degradation; xylan degradation.</text>
</comment>
<dbReference type="EC" id="3.2.1.8" evidence="3 9"/>
<accession>A0A8J8FK04</accession>
<feature type="active site" description="Nucleophile" evidence="9">
    <location>
        <position position="111"/>
    </location>
</feature>
<evidence type="ECO:0000256" key="7">
    <source>
        <dbReference type="ARBA" id="ARBA00023295"/>
    </source>
</evidence>
<dbReference type="EMBL" id="WHPF01000018">
    <property type="protein sequence ID" value="NNV57734.1"/>
    <property type="molecule type" value="Genomic_DNA"/>
</dbReference>
<reference evidence="12" key="1">
    <citation type="submission" date="2019-10" db="EMBL/GenBank/DDBJ databases">
        <title>Draft genome sequence of Panacibacter sp. KCS-6.</title>
        <authorList>
            <person name="Yim K.J."/>
        </authorList>
    </citation>
    <scope>NUCLEOTIDE SEQUENCE</scope>
    <source>
        <strain evidence="12">KCS-6</strain>
    </source>
</reference>
<keyword evidence="4 9" id="KW-0858">Xylan degradation</keyword>
<protein>
    <recommendedName>
        <fullName evidence="3 9">Endo-1,4-beta-xylanase</fullName>
        <ecNumber evidence="3 9">3.2.1.8</ecNumber>
    </recommendedName>
</protein>
<comment type="caution">
    <text evidence="12">The sequence shown here is derived from an EMBL/GenBank/DDBJ whole genome shotgun (WGS) entry which is preliminary data.</text>
</comment>
<evidence type="ECO:0000256" key="2">
    <source>
        <dbReference type="ARBA" id="ARBA00004851"/>
    </source>
</evidence>
<dbReference type="Proteomes" id="UP000598971">
    <property type="component" value="Unassembled WGS sequence"/>
</dbReference>